<dbReference type="Proteomes" id="UP000199695">
    <property type="component" value="Unassembled WGS sequence"/>
</dbReference>
<keyword evidence="2" id="KW-1185">Reference proteome</keyword>
<organism evidence="1 2">
    <name type="scientific">Lihuaxuella thermophila</name>
    <dbReference type="NCBI Taxonomy" id="1173111"/>
    <lineage>
        <taxon>Bacteria</taxon>
        <taxon>Bacillati</taxon>
        <taxon>Bacillota</taxon>
        <taxon>Bacilli</taxon>
        <taxon>Bacillales</taxon>
        <taxon>Thermoactinomycetaceae</taxon>
        <taxon>Lihuaxuella</taxon>
    </lineage>
</organism>
<evidence type="ECO:0000313" key="2">
    <source>
        <dbReference type="Proteomes" id="UP000199695"/>
    </source>
</evidence>
<reference evidence="1 2" key="1">
    <citation type="submission" date="2016-10" db="EMBL/GenBank/DDBJ databases">
        <authorList>
            <person name="de Groot N.N."/>
        </authorList>
    </citation>
    <scope>NUCLEOTIDE SEQUENCE [LARGE SCALE GENOMIC DNA]</scope>
    <source>
        <strain evidence="1 2">DSM 46701</strain>
    </source>
</reference>
<accession>A0A1H8JH59</accession>
<dbReference type="AlphaFoldDB" id="A0A1H8JH59"/>
<dbReference type="OrthoDB" id="5654at2"/>
<dbReference type="InterPro" id="IPR056472">
    <property type="entry name" value="HCP"/>
</dbReference>
<proteinExistence type="predicted"/>
<name>A0A1H8JH59_9BACL</name>
<dbReference type="STRING" id="1173111.SAMN05444955_12512"/>
<evidence type="ECO:0008006" key="3">
    <source>
        <dbReference type="Google" id="ProtNLM"/>
    </source>
</evidence>
<dbReference type="Gene3D" id="1.10.3230.30">
    <property type="entry name" value="Phage gp6-like head-tail connector protein"/>
    <property type="match status" value="1"/>
</dbReference>
<dbReference type="RefSeq" id="WP_089973307.1">
    <property type="nucleotide sequence ID" value="NZ_FOCQ01000025.1"/>
</dbReference>
<protein>
    <recommendedName>
        <fullName evidence="3">Phage gp6-like head-tail connector protein</fullName>
    </recommendedName>
</protein>
<sequence>MALQENALISVEEVFNYLRLATPETTDPQYQLIEALINRASDECERFINGPIINKTVTEDLDGTGTDTKVLTYRPIQSITSVLVDGIDWSANVGFYPHGVIFTKNGASFPEKRQIINVTYVAGYGETKDTIPQGIKQAALLIVQFWFKRDSLDYSQTFGESDIITGETAGVNRFPYTALRMLDSYRKVVI</sequence>
<gene>
    <name evidence="1" type="ORF">SAMN05444955_12512</name>
</gene>
<dbReference type="EMBL" id="FOCQ01000025">
    <property type="protein sequence ID" value="SEN79941.1"/>
    <property type="molecule type" value="Genomic_DNA"/>
</dbReference>
<evidence type="ECO:0000313" key="1">
    <source>
        <dbReference type="EMBL" id="SEN79941.1"/>
    </source>
</evidence>
<dbReference type="Pfam" id="PF24163">
    <property type="entry name" value="HCP"/>
    <property type="match status" value="1"/>
</dbReference>